<name>A0A382HPH4_9ZZZZ</name>
<sequence length="319" mass="30464">MDVTGAGYSIDGAAASNITTSAGDLTIGGGTQAGAVTIQSAEADAAAIFLNASNGAGGIDIDAGSAGIAMDVTGAGYSIDGAAASNITTSAGDLTIGGGTQAGAVTIQSAEADAAAIFLNASNVAGGIDIDAGSAGIAMDAANITITPTTLTTNVGDMTIQGIADAEAELFLESDAAADDDDKWRIQATAETGVLAIANKVSGAYVDKLTIDAATGVVSSTAGFSGPMASSSLTSDANVTVQSNNNNAGAILITAAADPGGDAAITINNTLGTSVTEGTAAIQLKALAGGINIKADVANASAVRLNASAGGMQINANDA</sequence>
<accession>A0A382HPH4</accession>
<protein>
    <submittedName>
        <fullName evidence="1">Uncharacterized protein</fullName>
    </submittedName>
</protein>
<gene>
    <name evidence="1" type="ORF">METZ01_LOCUS242052</name>
</gene>
<feature type="non-terminal residue" evidence="1">
    <location>
        <position position="319"/>
    </location>
</feature>
<dbReference type="EMBL" id="UINC01062505">
    <property type="protein sequence ID" value="SVB89198.1"/>
    <property type="molecule type" value="Genomic_DNA"/>
</dbReference>
<organism evidence="1">
    <name type="scientific">marine metagenome</name>
    <dbReference type="NCBI Taxonomy" id="408172"/>
    <lineage>
        <taxon>unclassified sequences</taxon>
        <taxon>metagenomes</taxon>
        <taxon>ecological metagenomes</taxon>
    </lineage>
</organism>
<reference evidence="1" key="1">
    <citation type="submission" date="2018-05" db="EMBL/GenBank/DDBJ databases">
        <authorList>
            <person name="Lanie J.A."/>
            <person name="Ng W.-L."/>
            <person name="Kazmierczak K.M."/>
            <person name="Andrzejewski T.M."/>
            <person name="Davidsen T.M."/>
            <person name="Wayne K.J."/>
            <person name="Tettelin H."/>
            <person name="Glass J.I."/>
            <person name="Rusch D."/>
            <person name="Podicherti R."/>
            <person name="Tsui H.-C.T."/>
            <person name="Winkler M.E."/>
        </authorList>
    </citation>
    <scope>NUCLEOTIDE SEQUENCE</scope>
</reference>
<proteinExistence type="predicted"/>
<evidence type="ECO:0000313" key="1">
    <source>
        <dbReference type="EMBL" id="SVB89198.1"/>
    </source>
</evidence>
<dbReference type="AlphaFoldDB" id="A0A382HPH4"/>